<evidence type="ECO:0000259" key="2">
    <source>
        <dbReference type="Pfam" id="PF01326"/>
    </source>
</evidence>
<dbReference type="GO" id="GO:0050242">
    <property type="term" value="F:pyruvate, phosphate dikinase activity"/>
    <property type="evidence" value="ECO:0007669"/>
    <property type="project" value="InterPro"/>
</dbReference>
<keyword evidence="3" id="KW-0808">Transferase</keyword>
<dbReference type="GO" id="GO:0016301">
    <property type="term" value="F:kinase activity"/>
    <property type="evidence" value="ECO:0007669"/>
    <property type="project" value="UniProtKB-KW"/>
</dbReference>
<keyword evidence="4" id="KW-1185">Reference proteome</keyword>
<feature type="domain" description="PEP-utilising enzyme mobile" evidence="1">
    <location>
        <begin position="435"/>
        <end position="520"/>
    </location>
</feature>
<comment type="caution">
    <text evidence="3">The sequence shown here is derived from an EMBL/GenBank/DDBJ whole genome shotgun (WGS) entry which is preliminary data.</text>
</comment>
<evidence type="ECO:0000259" key="1">
    <source>
        <dbReference type="Pfam" id="PF00391"/>
    </source>
</evidence>
<dbReference type="Pfam" id="PF01326">
    <property type="entry name" value="PPDK_N"/>
    <property type="match status" value="2"/>
</dbReference>
<dbReference type="Gene3D" id="1.20.80.30">
    <property type="match status" value="1"/>
</dbReference>
<gene>
    <name evidence="3" type="ORF">DFR39_107219</name>
</gene>
<dbReference type="Proteomes" id="UP000295357">
    <property type="component" value="Unassembled WGS sequence"/>
</dbReference>
<proteinExistence type="predicted"/>
<dbReference type="PANTHER" id="PTHR22931">
    <property type="entry name" value="PHOSPHOENOLPYRUVATE DIKINASE-RELATED"/>
    <property type="match status" value="1"/>
</dbReference>
<sequence>MNAPQRSEADIAPIFTLSTASDGAHASAAGPQQLGFKAYNLGRMAGMGLPVPPAFVLSTDFCRDPQLRQRAGDPALWRPALRALEAASGLRFGGPCAPLLLSVRSGAAVSMPGMMETLLNVGLNEQTVQGLIRLTGNPRLAWDAYRRLIASYGELVAGLPAALFEDLLQELLAEQVEPCQERELDFRGLRSLCRRYQAAYAREVGEPFPQQPEQQLARAIEVVLRSWDSARARHYRQAHGIDEGGGTAVTVQSMVFGNAGPSSGAGVGFTRNPATGEPGMWLDFLFNAQGEDVVSGRRSAHGDAVLQQVLPAIWTQLQASSAALEREFGDMQDFEFTVQQGRLYLLQTRSGKRSATAAVRIALDLLREGLIDAPTALARCAGIEAAQLRSPYLRALPGQPLQILGRAASASPGVAVGEIALDAERAWARCAAGAPVVLLRRDADTGDVAALEHAQGLLTMQGARTSHAAVVARQMGKVCLVGCAGLQIDESARLVRFADASPATPPLREGDLITLDGHEGVVYAGALDLDWRCPDDLLQALRALRQAQPPSAG</sequence>
<keyword evidence="3" id="KW-0670">Pyruvate</keyword>
<dbReference type="InterPro" id="IPR010121">
    <property type="entry name" value="Pyruvate_phosphate_dikinase"/>
</dbReference>
<dbReference type="InterPro" id="IPR018274">
    <property type="entry name" value="PEP_util_AS"/>
</dbReference>
<dbReference type="EMBL" id="SNXE01000007">
    <property type="protein sequence ID" value="TDP07686.1"/>
    <property type="molecule type" value="Genomic_DNA"/>
</dbReference>
<name>A0A4R6MZC2_9BURK</name>
<dbReference type="Gene3D" id="3.30.470.20">
    <property type="entry name" value="ATP-grasp fold, B domain"/>
    <property type="match status" value="1"/>
</dbReference>
<dbReference type="InterPro" id="IPR002192">
    <property type="entry name" value="PPDK_AMP/ATP-bd"/>
</dbReference>
<dbReference type="Gene3D" id="1.10.189.10">
    <property type="entry name" value="Pyruvate Phosphate Dikinase, domain 2"/>
    <property type="match status" value="1"/>
</dbReference>
<dbReference type="OrthoDB" id="9765468at2"/>
<dbReference type="Gene3D" id="3.50.30.10">
    <property type="entry name" value="Phosphohistidine domain"/>
    <property type="match status" value="1"/>
</dbReference>
<dbReference type="PROSITE" id="PS00370">
    <property type="entry name" value="PEP_ENZYMES_PHOS_SITE"/>
    <property type="match status" value="1"/>
</dbReference>
<feature type="domain" description="Pyruvate phosphate dikinase AMP/ATP-binding" evidence="2">
    <location>
        <begin position="315"/>
        <end position="362"/>
    </location>
</feature>
<keyword evidence="3" id="KW-0418">Kinase</keyword>
<evidence type="ECO:0000313" key="3">
    <source>
        <dbReference type="EMBL" id="TDP07686.1"/>
    </source>
</evidence>
<dbReference type="RefSeq" id="WP_133604533.1">
    <property type="nucleotide sequence ID" value="NZ_JAUFPJ010000008.1"/>
</dbReference>
<feature type="domain" description="Pyruvate phosphate dikinase AMP/ATP-binding" evidence="2">
    <location>
        <begin position="99"/>
        <end position="299"/>
    </location>
</feature>
<dbReference type="PANTHER" id="PTHR22931:SF9">
    <property type="entry name" value="PYRUVATE, PHOSPHATE DIKINASE 1, CHLOROPLASTIC"/>
    <property type="match status" value="1"/>
</dbReference>
<dbReference type="AlphaFoldDB" id="A0A4R6MZC2"/>
<dbReference type="SUPFAM" id="SSF56059">
    <property type="entry name" value="Glutathione synthetase ATP-binding domain-like"/>
    <property type="match status" value="1"/>
</dbReference>
<dbReference type="Pfam" id="PF00391">
    <property type="entry name" value="PEP-utilizers"/>
    <property type="match status" value="1"/>
</dbReference>
<dbReference type="InterPro" id="IPR013815">
    <property type="entry name" value="ATP_grasp_subdomain_1"/>
</dbReference>
<accession>A0A4R6MZC2</accession>
<protein>
    <submittedName>
        <fullName evidence="3">Pyruvate phosphate dikinase</fullName>
    </submittedName>
</protein>
<dbReference type="InterPro" id="IPR008279">
    <property type="entry name" value="PEP-util_enz_mobile_dom"/>
</dbReference>
<dbReference type="Gene3D" id="3.30.1490.20">
    <property type="entry name" value="ATP-grasp fold, A domain"/>
    <property type="match status" value="1"/>
</dbReference>
<dbReference type="SUPFAM" id="SSF52009">
    <property type="entry name" value="Phosphohistidine domain"/>
    <property type="match status" value="1"/>
</dbReference>
<reference evidence="3 4" key="1">
    <citation type="submission" date="2019-03" db="EMBL/GenBank/DDBJ databases">
        <title>Genomic Encyclopedia of Type Strains, Phase IV (KMG-IV): sequencing the most valuable type-strain genomes for metagenomic binning, comparative biology and taxonomic classification.</title>
        <authorList>
            <person name="Goeker M."/>
        </authorList>
    </citation>
    <scope>NUCLEOTIDE SEQUENCE [LARGE SCALE GENOMIC DNA]</scope>
    <source>
        <strain evidence="3 4">DSM 25082</strain>
    </source>
</reference>
<evidence type="ECO:0000313" key="4">
    <source>
        <dbReference type="Proteomes" id="UP000295357"/>
    </source>
</evidence>
<organism evidence="3 4">
    <name type="scientific">Roseateles asaccharophilus</name>
    <dbReference type="NCBI Taxonomy" id="582607"/>
    <lineage>
        <taxon>Bacteria</taxon>
        <taxon>Pseudomonadati</taxon>
        <taxon>Pseudomonadota</taxon>
        <taxon>Betaproteobacteria</taxon>
        <taxon>Burkholderiales</taxon>
        <taxon>Sphaerotilaceae</taxon>
        <taxon>Roseateles</taxon>
    </lineage>
</organism>
<dbReference type="InterPro" id="IPR036637">
    <property type="entry name" value="Phosphohistidine_dom_sf"/>
</dbReference>
<dbReference type="GO" id="GO:0005524">
    <property type="term" value="F:ATP binding"/>
    <property type="evidence" value="ECO:0007669"/>
    <property type="project" value="InterPro"/>
</dbReference>